<keyword evidence="1" id="KW-0677">Repeat</keyword>
<dbReference type="OrthoDB" id="1722345at2759"/>
<dbReference type="STRING" id="1095630.A0A2J6TLA5"/>
<name>A0A2J6TLA5_9HELO</name>
<feature type="repeat" description="ANK" evidence="3">
    <location>
        <begin position="247"/>
        <end position="279"/>
    </location>
</feature>
<dbReference type="SUPFAM" id="SSF48403">
    <property type="entry name" value="Ankyrin repeat"/>
    <property type="match status" value="2"/>
</dbReference>
<dbReference type="InParanoid" id="A0A2J6TLA5"/>
<reference evidence="5 6" key="1">
    <citation type="submission" date="2016-04" db="EMBL/GenBank/DDBJ databases">
        <title>A degradative enzymes factory behind the ericoid mycorrhizal symbiosis.</title>
        <authorList>
            <consortium name="DOE Joint Genome Institute"/>
            <person name="Martino E."/>
            <person name="Morin E."/>
            <person name="Grelet G."/>
            <person name="Kuo A."/>
            <person name="Kohler A."/>
            <person name="Daghino S."/>
            <person name="Barry K."/>
            <person name="Choi C."/>
            <person name="Cichocki N."/>
            <person name="Clum A."/>
            <person name="Copeland A."/>
            <person name="Hainaut M."/>
            <person name="Haridas S."/>
            <person name="Labutti K."/>
            <person name="Lindquist E."/>
            <person name="Lipzen A."/>
            <person name="Khouja H.-R."/>
            <person name="Murat C."/>
            <person name="Ohm R."/>
            <person name="Olson A."/>
            <person name="Spatafora J."/>
            <person name="Veneault-Fourrey C."/>
            <person name="Henrissat B."/>
            <person name="Grigoriev I."/>
            <person name="Martin F."/>
            <person name="Perotto S."/>
        </authorList>
    </citation>
    <scope>NUCLEOTIDE SEQUENCE [LARGE SCALE GENOMIC DNA]</scope>
    <source>
        <strain evidence="5 6">E</strain>
    </source>
</reference>
<gene>
    <name evidence="5" type="ORF">K444DRAFT_556018</name>
</gene>
<proteinExistence type="predicted"/>
<dbReference type="InterPro" id="IPR051165">
    <property type="entry name" value="Multifunctional_ANK_Repeat"/>
</dbReference>
<dbReference type="PRINTS" id="PR01415">
    <property type="entry name" value="ANKYRIN"/>
</dbReference>
<dbReference type="Proteomes" id="UP000235371">
    <property type="component" value="Unassembled WGS sequence"/>
</dbReference>
<organism evidence="5 6">
    <name type="scientific">Hyaloscypha bicolor E</name>
    <dbReference type="NCBI Taxonomy" id="1095630"/>
    <lineage>
        <taxon>Eukaryota</taxon>
        <taxon>Fungi</taxon>
        <taxon>Dikarya</taxon>
        <taxon>Ascomycota</taxon>
        <taxon>Pezizomycotina</taxon>
        <taxon>Leotiomycetes</taxon>
        <taxon>Helotiales</taxon>
        <taxon>Hyaloscyphaceae</taxon>
        <taxon>Hyaloscypha</taxon>
        <taxon>Hyaloscypha bicolor</taxon>
    </lineage>
</organism>
<feature type="repeat" description="ANK" evidence="3">
    <location>
        <begin position="556"/>
        <end position="588"/>
    </location>
</feature>
<dbReference type="RefSeq" id="XP_024740698.1">
    <property type="nucleotide sequence ID" value="XM_024876726.1"/>
</dbReference>
<accession>A0A2J6TLA5</accession>
<evidence type="ECO:0000256" key="3">
    <source>
        <dbReference type="PROSITE-ProRule" id="PRU00023"/>
    </source>
</evidence>
<sequence>MLASLCLKYLQLDSVMKAMKSMKYGMLTQGNVYEGELSFIHYAAKFWTHHAKCGSNSGDSGLWPTIRSFFFGMVPKYTIWQDLYESPMSSDIQKAKETLQAAKERTRAPRTYDNREVGTAPPVQSEPFELSRKRIFFTPQNQTLGGSAPVRSLYSLNSLESEQQPQHMKTSGPEFIFRTGVLHPVQYLARLGLSSCLHNALELGVSPDVSGGLLEASPLHEAAKFGSKISCQVLIEAGATVDKCDILGRTPFHYACRSGEKDLIELFLNHKANALHSDWYKRTALHSAVGGMNLRAIKLLIRNPDIVVDAKDSLGDTPLSMACRLNDVKMAELLMEGNAMPSKDCVRKCLQHNSHAVLRLIAQSYSRVPLSTSNFSDRDPVLHQLCRGSFQPDLMEALLDNGFPIGLRCRSRGDTPLSAALTVRNFDAAKLLILRGASCTTPGHRQQCFHLLIGRRRESESEEKLRYEMMKIMANRGCYVDSEDNFGETALTVAVKLGRWQDSHFLLDIGANPMAGAKSTSLLHSLAYIRQSREEYRTLILRLVDCGCSLSEQDQSGKTPLLAALGYGNFIAAKLFLSKGASLNALNLNGKAVLGHFAIGLWKLPNMVLIPPPNLSLAIDFLEEMSQRGIPINSTNEESLNLLHLIVKVQLSAYIFPTLSWILRHGGDASLVYSTAKTPLHYFLENRDIFENNQSHKNQRHGSGSLMDVFPEQKGDTPASSEEYETVFDQLFRGYVESRLTTTRSDPPIHVLVKTFFREQCRSFPDYLLKRLIDLGEDLSSVNGNGETPAALGLRILSEVGSKDSVKEALRVLKLLVPSDTTAVVLEPSQGAKIICELFKKLHEHTEVINTLLELPLSKIQFEAALGIINNSSALKLLLDQGLNPNIPNSDGDTPLHKQISWKFDLPSEVDSCGDPKAARTDHFRQERVRVLLKAGADPNMRNHKGLTPLQVLRLPESSTFRHPWRYPEGTLSADFHYVIAVLLEYGAND</sequence>
<evidence type="ECO:0000313" key="6">
    <source>
        <dbReference type="Proteomes" id="UP000235371"/>
    </source>
</evidence>
<dbReference type="Pfam" id="PF12796">
    <property type="entry name" value="Ank_2"/>
    <property type="match status" value="1"/>
</dbReference>
<feature type="repeat" description="ANK" evidence="3">
    <location>
        <begin position="214"/>
        <end position="246"/>
    </location>
</feature>
<evidence type="ECO:0000256" key="4">
    <source>
        <dbReference type="SAM" id="MobiDB-lite"/>
    </source>
</evidence>
<dbReference type="AlphaFoldDB" id="A0A2J6TLA5"/>
<protein>
    <submittedName>
        <fullName evidence="5">Ankyrin</fullName>
    </submittedName>
</protein>
<dbReference type="GeneID" id="36584805"/>
<dbReference type="InterPro" id="IPR036770">
    <property type="entry name" value="Ankyrin_rpt-contain_sf"/>
</dbReference>
<dbReference type="EMBL" id="KZ613779">
    <property type="protein sequence ID" value="PMD63794.1"/>
    <property type="molecule type" value="Genomic_DNA"/>
</dbReference>
<dbReference type="Pfam" id="PF00023">
    <property type="entry name" value="Ank"/>
    <property type="match status" value="3"/>
</dbReference>
<dbReference type="PROSITE" id="PS50297">
    <property type="entry name" value="ANK_REP_REGION"/>
    <property type="match status" value="2"/>
</dbReference>
<feature type="region of interest" description="Disordered" evidence="4">
    <location>
        <begin position="103"/>
        <end position="124"/>
    </location>
</feature>
<dbReference type="Gene3D" id="1.25.40.20">
    <property type="entry name" value="Ankyrin repeat-containing domain"/>
    <property type="match status" value="4"/>
</dbReference>
<evidence type="ECO:0000313" key="5">
    <source>
        <dbReference type="EMBL" id="PMD63794.1"/>
    </source>
</evidence>
<keyword evidence="6" id="KW-1185">Reference proteome</keyword>
<dbReference type="SMART" id="SM00248">
    <property type="entry name" value="ANK"/>
    <property type="match status" value="9"/>
</dbReference>
<evidence type="ECO:0000256" key="2">
    <source>
        <dbReference type="ARBA" id="ARBA00023043"/>
    </source>
</evidence>
<keyword evidence="2 3" id="KW-0040">ANK repeat</keyword>
<dbReference type="PANTHER" id="PTHR24123">
    <property type="entry name" value="ANKYRIN REPEAT-CONTAINING"/>
    <property type="match status" value="1"/>
</dbReference>
<evidence type="ECO:0000256" key="1">
    <source>
        <dbReference type="ARBA" id="ARBA00022737"/>
    </source>
</evidence>
<dbReference type="PROSITE" id="PS50088">
    <property type="entry name" value="ANK_REPEAT"/>
    <property type="match status" value="3"/>
</dbReference>
<dbReference type="InterPro" id="IPR002110">
    <property type="entry name" value="Ankyrin_rpt"/>
</dbReference>
<feature type="compositionally biased region" description="Basic and acidic residues" evidence="4">
    <location>
        <begin position="103"/>
        <end position="116"/>
    </location>
</feature>
<dbReference type="PANTHER" id="PTHR24123:SF33">
    <property type="entry name" value="PROTEIN HOS4"/>
    <property type="match status" value="1"/>
</dbReference>